<dbReference type="Gene3D" id="3.40.50.80">
    <property type="entry name" value="Nucleotide-binding domain of ferredoxin-NADP reductase (FNR) module"/>
    <property type="match status" value="1"/>
</dbReference>
<sequence>MLTSPARVERGTDAAAAPAVYPAYRPFAARVSRVLPLGRHLVRVSFESDDFDVFGTTGLDQRIKIVFPIDGAGVDASLPDLGQHDDAAILAGDWYARWRALPDAERPAFRTYTVRAIDTASRRLDVDMVLHEPAPGGDGPAARWLQRVQAGDSVLIVGPDARTADPLIGCDWRPGDAGTVLLVGDETAAPAISSILESLAPGIRAQAFIEVASSDDIQRIVPQARQRIAWLARDAGCETAQGFQAIAPRGELLQRSLEQWVSGHRGDLEAALDTSPIALDDIDVDTELLWDSPVELTGSDFYAWIAGEAAVIKRLRRYLVSDVGVSRRAVAFMGYWREGRSEGQ</sequence>
<dbReference type="InterPro" id="IPR007037">
    <property type="entry name" value="SIP_rossman_dom"/>
</dbReference>
<dbReference type="GO" id="GO:0016491">
    <property type="term" value="F:oxidoreductase activity"/>
    <property type="evidence" value="ECO:0007669"/>
    <property type="project" value="InterPro"/>
</dbReference>
<dbReference type="Proteomes" id="UP000293519">
    <property type="component" value="Unassembled WGS sequence"/>
</dbReference>
<dbReference type="Gene3D" id="2.40.30.10">
    <property type="entry name" value="Translation factors"/>
    <property type="match status" value="1"/>
</dbReference>
<feature type="domain" description="FAD-binding FR-type" evidence="1">
    <location>
        <begin position="24"/>
        <end position="166"/>
    </location>
</feature>
<dbReference type="OrthoDB" id="3291337at2"/>
<dbReference type="PANTHER" id="PTHR30157">
    <property type="entry name" value="FERRIC REDUCTASE, NADPH-DEPENDENT"/>
    <property type="match status" value="1"/>
</dbReference>
<name>A0A4Q7LQD7_9MICO</name>
<dbReference type="SUPFAM" id="SSF63380">
    <property type="entry name" value="Riboflavin synthase domain-like"/>
    <property type="match status" value="1"/>
</dbReference>
<evidence type="ECO:0000259" key="1">
    <source>
        <dbReference type="PROSITE" id="PS51384"/>
    </source>
</evidence>
<dbReference type="InterPro" id="IPR017927">
    <property type="entry name" value="FAD-bd_FR_type"/>
</dbReference>
<dbReference type="InterPro" id="IPR013113">
    <property type="entry name" value="SIP_FAD-bd"/>
</dbReference>
<evidence type="ECO:0000313" key="2">
    <source>
        <dbReference type="EMBL" id="RZS56297.1"/>
    </source>
</evidence>
<dbReference type="EMBL" id="SGWW01000003">
    <property type="protein sequence ID" value="RZS56297.1"/>
    <property type="molecule type" value="Genomic_DNA"/>
</dbReference>
<keyword evidence="3" id="KW-1185">Reference proteome</keyword>
<organism evidence="2 3">
    <name type="scientific">Microcella putealis</name>
    <dbReference type="NCBI Taxonomy" id="337005"/>
    <lineage>
        <taxon>Bacteria</taxon>
        <taxon>Bacillati</taxon>
        <taxon>Actinomycetota</taxon>
        <taxon>Actinomycetes</taxon>
        <taxon>Micrococcales</taxon>
        <taxon>Microbacteriaceae</taxon>
        <taxon>Microcella</taxon>
    </lineage>
</organism>
<dbReference type="InterPro" id="IPR039261">
    <property type="entry name" value="FNR_nucleotide-bd"/>
</dbReference>
<dbReference type="Pfam" id="PF08021">
    <property type="entry name" value="FAD_binding_9"/>
    <property type="match status" value="1"/>
</dbReference>
<dbReference type="PANTHER" id="PTHR30157:SF0">
    <property type="entry name" value="NADPH-DEPENDENT FERRIC-CHELATE REDUCTASE"/>
    <property type="match status" value="1"/>
</dbReference>
<dbReference type="InterPro" id="IPR039374">
    <property type="entry name" value="SIP_fam"/>
</dbReference>
<reference evidence="2 3" key="1">
    <citation type="journal article" date="2015" name="Stand. Genomic Sci.">
        <title>Genomic Encyclopedia of Bacterial and Archaeal Type Strains, Phase III: the genomes of soil and plant-associated and newly described type strains.</title>
        <authorList>
            <person name="Whitman W.B."/>
            <person name="Woyke T."/>
            <person name="Klenk H.P."/>
            <person name="Zhou Y."/>
            <person name="Lilburn T.G."/>
            <person name="Beck B.J."/>
            <person name="De Vos P."/>
            <person name="Vandamme P."/>
            <person name="Eisen J.A."/>
            <person name="Garrity G."/>
            <person name="Hugenholtz P."/>
            <person name="Kyrpides N.C."/>
        </authorList>
    </citation>
    <scope>NUCLEOTIDE SEQUENCE [LARGE SCALE GENOMIC DNA]</scope>
    <source>
        <strain evidence="2 3">CV2</strain>
    </source>
</reference>
<dbReference type="PROSITE" id="PS51384">
    <property type="entry name" value="FAD_FR"/>
    <property type="match status" value="1"/>
</dbReference>
<dbReference type="CDD" id="cd06193">
    <property type="entry name" value="siderophore_interacting"/>
    <property type="match status" value="1"/>
</dbReference>
<dbReference type="RefSeq" id="WP_130485559.1">
    <property type="nucleotide sequence ID" value="NZ_SGWW01000003.1"/>
</dbReference>
<gene>
    <name evidence="2" type="ORF">EV141_1754</name>
</gene>
<dbReference type="AlphaFoldDB" id="A0A4Q7LQD7"/>
<accession>A0A4Q7LQD7</accession>
<proteinExistence type="predicted"/>
<dbReference type="InterPro" id="IPR017938">
    <property type="entry name" value="Riboflavin_synthase-like_b-brl"/>
</dbReference>
<protein>
    <submittedName>
        <fullName evidence="2">NADPH-dependent ferric siderophore reductase</fullName>
    </submittedName>
</protein>
<evidence type="ECO:0000313" key="3">
    <source>
        <dbReference type="Proteomes" id="UP000293519"/>
    </source>
</evidence>
<dbReference type="Pfam" id="PF04954">
    <property type="entry name" value="SIP"/>
    <property type="match status" value="1"/>
</dbReference>
<comment type="caution">
    <text evidence="2">The sequence shown here is derived from an EMBL/GenBank/DDBJ whole genome shotgun (WGS) entry which is preliminary data.</text>
</comment>